<reference evidence="8" key="1">
    <citation type="submission" date="2017-12" db="EMBL/GenBank/DDBJ databases">
        <title>High-resolution comparative analysis of great ape genomes.</title>
        <authorList>
            <person name="Pollen A."/>
            <person name="Hastie A."/>
            <person name="Hormozdiari F."/>
            <person name="Dougherty M."/>
            <person name="Liu R."/>
            <person name="Chaisson M."/>
            <person name="Hoppe E."/>
            <person name="Hill C."/>
            <person name="Pang A."/>
            <person name="Hillier L."/>
            <person name="Baker C."/>
            <person name="Armstrong J."/>
            <person name="Shendure J."/>
            <person name="Paten B."/>
            <person name="Wilson R."/>
            <person name="Chao H."/>
            <person name="Schneider V."/>
            <person name="Ventura M."/>
            <person name="Kronenberg Z."/>
            <person name="Murali S."/>
            <person name="Gordon D."/>
            <person name="Cantsilieris S."/>
            <person name="Munson K."/>
            <person name="Nelson B."/>
            <person name="Raja A."/>
            <person name="Underwood J."/>
            <person name="Diekhans M."/>
            <person name="Fiddes I."/>
            <person name="Haussler D."/>
            <person name="Eichler E."/>
        </authorList>
    </citation>
    <scope>NUCLEOTIDE SEQUENCE [LARGE SCALE GENOMIC DNA]</scope>
    <source>
        <strain evidence="8">Yerkes chimp pedigree #C0471</strain>
    </source>
</reference>
<dbReference type="SMART" id="SM00288">
    <property type="entry name" value="VHS"/>
    <property type="match status" value="1"/>
</dbReference>
<name>A0A2J8QPB6_PANTR</name>
<evidence type="ECO:0000256" key="3">
    <source>
        <dbReference type="ARBA" id="ARBA00022927"/>
    </source>
</evidence>
<dbReference type="FunFam" id="1.20.58.160:FF:000001">
    <property type="entry name" value="TOM1-like protein 2 isoform X1"/>
    <property type="match status" value="1"/>
</dbReference>
<feature type="compositionally biased region" description="Polar residues" evidence="5">
    <location>
        <begin position="129"/>
        <end position="145"/>
    </location>
</feature>
<comment type="caution">
    <text evidence="8">The sequence shown here is derived from an EMBL/GenBank/DDBJ whole genome shotgun (WGS) entry which is preliminary data.</text>
</comment>
<dbReference type="AlphaFoldDB" id="A0A2J8QPB6"/>
<keyword evidence="2 4" id="KW-0813">Transport</keyword>
<dbReference type="InterPro" id="IPR008942">
    <property type="entry name" value="ENTH_VHS"/>
</dbReference>
<feature type="domain" description="VHS" evidence="6">
    <location>
        <begin position="20"/>
        <end position="123"/>
    </location>
</feature>
<keyword evidence="3 4" id="KW-0653">Protein transport</keyword>
<evidence type="ECO:0000256" key="2">
    <source>
        <dbReference type="ARBA" id="ARBA00022448"/>
    </source>
</evidence>
<evidence type="ECO:0000256" key="5">
    <source>
        <dbReference type="SAM" id="MobiDB-lite"/>
    </source>
</evidence>
<dbReference type="Pfam" id="PF03127">
    <property type="entry name" value="GAT"/>
    <property type="match status" value="1"/>
</dbReference>
<dbReference type="PIRSF" id="PIRSF036948">
    <property type="entry name" value="TOM1"/>
    <property type="match status" value="1"/>
</dbReference>
<organism evidence="8">
    <name type="scientific">Pan troglodytes</name>
    <name type="common">Chimpanzee</name>
    <dbReference type="NCBI Taxonomy" id="9598"/>
    <lineage>
        <taxon>Eukaryota</taxon>
        <taxon>Metazoa</taxon>
        <taxon>Chordata</taxon>
        <taxon>Craniata</taxon>
        <taxon>Vertebrata</taxon>
        <taxon>Euteleostomi</taxon>
        <taxon>Mammalia</taxon>
        <taxon>Eutheria</taxon>
        <taxon>Euarchontoglires</taxon>
        <taxon>Primates</taxon>
        <taxon>Haplorrhini</taxon>
        <taxon>Catarrhini</taxon>
        <taxon>Hominidae</taxon>
        <taxon>Pan</taxon>
    </lineage>
</organism>
<dbReference type="Gene3D" id="1.20.58.160">
    <property type="match status" value="1"/>
</dbReference>
<accession>A0A2J8QPB6</accession>
<evidence type="ECO:0000313" key="8">
    <source>
        <dbReference type="EMBL" id="PNI98103.1"/>
    </source>
</evidence>
<dbReference type="Gene3D" id="1.25.40.90">
    <property type="match status" value="1"/>
</dbReference>
<dbReference type="InterPro" id="IPR002014">
    <property type="entry name" value="VHS_dom"/>
</dbReference>
<protein>
    <submittedName>
        <fullName evidence="8">TOM1 isoform 5</fullName>
    </submittedName>
</protein>
<dbReference type="Pfam" id="PF00790">
    <property type="entry name" value="VHS"/>
    <property type="match status" value="1"/>
</dbReference>
<dbReference type="SUPFAM" id="SSF89009">
    <property type="entry name" value="GAT-like domain"/>
    <property type="match status" value="1"/>
</dbReference>
<proteinExistence type="inferred from homology"/>
<feature type="region of interest" description="Disordered" evidence="5">
    <location>
        <begin position="403"/>
        <end position="447"/>
    </location>
</feature>
<dbReference type="PROSITE" id="PS50179">
    <property type="entry name" value="VHS"/>
    <property type="match status" value="1"/>
</dbReference>
<dbReference type="CDD" id="cd14236">
    <property type="entry name" value="GAT_TOM1"/>
    <property type="match status" value="1"/>
</dbReference>
<sequence length="447" mass="48731">MDFLLGNPFSSPVGQRIEKATDGSLQSEDWALNMEICDIINETEEGPKDALRAVKKRIVGNKNFHEVMLALTVLETCVKNCGHRFHVLVASQDFVESVLVRTILPKNNPPTIVHDKVLNLIQTVFNSETQSGQDSVGTDSSQQEDSGQHAAPLPAPPILSGDTPIAPTPEQIGKLRSELEMVSGNVRVMSEMLTELVPTQAEPADLELLQELNRTCRAMQQRVLELIPQIANEQLTEELLIVNDNLNNVFLRHERFERFRTGQTTKAPSEAEPAADLIDMDPDPAATGNLSSQLAGMNLGSSSVRAGLQSLEASGRLEDEFDMFALTRGSSLADQRKEVKYEAPQATDGLAGALDARQQSTGAIPVTQACLMEDIEQWLSTDVGNDAEEPKGVTSEEFDKFLEERAKAADRLPNLSSPSAEGPPGPPSGPAPRKKTQEKDDDMLFAL</sequence>
<dbReference type="InterPro" id="IPR014645">
    <property type="entry name" value="TOM1"/>
</dbReference>
<dbReference type="EMBL" id="NBAG03000026">
    <property type="protein sequence ID" value="PNI98103.1"/>
    <property type="molecule type" value="Genomic_DNA"/>
</dbReference>
<feature type="compositionally biased region" description="Pro residues" evidence="5">
    <location>
        <begin position="421"/>
        <end position="430"/>
    </location>
</feature>
<evidence type="ECO:0000259" key="7">
    <source>
        <dbReference type="PROSITE" id="PS50909"/>
    </source>
</evidence>
<evidence type="ECO:0000256" key="4">
    <source>
        <dbReference type="PIRNR" id="PIRNR036948"/>
    </source>
</evidence>
<dbReference type="PANTHER" id="PTHR13856">
    <property type="entry name" value="VHS DOMAIN CONTAINING PROTEIN FAMILY"/>
    <property type="match status" value="1"/>
</dbReference>
<dbReference type="GO" id="GO:0015031">
    <property type="term" value="P:protein transport"/>
    <property type="evidence" value="ECO:0007669"/>
    <property type="project" value="UniProtKB-UniRule"/>
</dbReference>
<evidence type="ECO:0000256" key="1">
    <source>
        <dbReference type="ARBA" id="ARBA00007708"/>
    </source>
</evidence>
<dbReference type="InterPro" id="IPR038425">
    <property type="entry name" value="GAT_sf"/>
</dbReference>
<gene>
    <name evidence="8" type="ORF">CK820_G0024642</name>
</gene>
<comment type="similarity">
    <text evidence="1 4">Belongs to the TOM1 family.</text>
</comment>
<dbReference type="PROSITE" id="PS50909">
    <property type="entry name" value="GAT"/>
    <property type="match status" value="1"/>
</dbReference>
<feature type="region of interest" description="Disordered" evidence="5">
    <location>
        <begin position="129"/>
        <end position="167"/>
    </location>
</feature>
<evidence type="ECO:0000259" key="6">
    <source>
        <dbReference type="PROSITE" id="PS50179"/>
    </source>
</evidence>
<dbReference type="GO" id="GO:0035091">
    <property type="term" value="F:phosphatidylinositol binding"/>
    <property type="evidence" value="ECO:0007669"/>
    <property type="project" value="InterPro"/>
</dbReference>
<dbReference type="PANTHER" id="PTHR13856:SF32">
    <property type="entry name" value="TARGET OF MYB1 MEMBRANE TRAFFICKING PROTEIN"/>
    <property type="match status" value="1"/>
</dbReference>
<dbReference type="GO" id="GO:0043130">
    <property type="term" value="F:ubiquitin binding"/>
    <property type="evidence" value="ECO:0007669"/>
    <property type="project" value="InterPro"/>
</dbReference>
<feature type="domain" description="GAT" evidence="7">
    <location>
        <begin position="170"/>
        <end position="258"/>
    </location>
</feature>
<dbReference type="InterPro" id="IPR004152">
    <property type="entry name" value="GAT_dom"/>
</dbReference>
<dbReference type="SUPFAM" id="SSF48464">
    <property type="entry name" value="ENTH/VHS domain"/>
    <property type="match status" value="1"/>
</dbReference>